<dbReference type="Proteomes" id="UP000254792">
    <property type="component" value="Chromosome"/>
</dbReference>
<dbReference type="RefSeq" id="WP_115558136.1">
    <property type="nucleotide sequence ID" value="NZ_CP031376.1"/>
</dbReference>
<organism evidence="2 3">
    <name type="scientific">Spiroplasma alleghenense</name>
    <dbReference type="NCBI Taxonomy" id="216931"/>
    <lineage>
        <taxon>Bacteria</taxon>
        <taxon>Bacillati</taxon>
        <taxon>Mycoplasmatota</taxon>
        <taxon>Mollicutes</taxon>
        <taxon>Entomoplasmatales</taxon>
        <taxon>Spiroplasmataceae</taxon>
        <taxon>Spiroplasma</taxon>
    </lineage>
</organism>
<protein>
    <recommendedName>
        <fullName evidence="4">Spiralin</fullName>
    </recommendedName>
</protein>
<dbReference type="NCBIfam" id="NF038029">
    <property type="entry name" value="LP_plasma"/>
    <property type="match status" value="1"/>
</dbReference>
<dbReference type="PROSITE" id="PS51257">
    <property type="entry name" value="PROKAR_LIPOPROTEIN"/>
    <property type="match status" value="1"/>
</dbReference>
<gene>
    <name evidence="2" type="ORF">SALLE_v1c05540</name>
</gene>
<dbReference type="InterPro" id="IPR054816">
    <property type="entry name" value="Lipoprotein_mollicutes-type_CS"/>
</dbReference>
<reference evidence="2 3" key="1">
    <citation type="submission" date="2018-07" db="EMBL/GenBank/DDBJ databases">
        <title>Complete genome sequence of Spiroplasma alleghenense PLHS-1 (ATCC 51752).</title>
        <authorList>
            <person name="Chou L."/>
            <person name="Lee T.-Y."/>
            <person name="Tsai Y.-M."/>
            <person name="Kuo C.-H."/>
        </authorList>
    </citation>
    <scope>NUCLEOTIDE SEQUENCE [LARGE SCALE GENOMIC DNA]</scope>
    <source>
        <strain evidence="2 3">PLHS-1</strain>
    </source>
</reference>
<sequence>MKKLLGLLAAFGLTASAGSAVVACGNVDNEKSEMDTVKEAINALTASSKTEPFADQAAAEAAVVALATEKVAVEIKAEAGEGTFAVVLTIVDGEATKEITLNVLLTEIKEEVTEKTDIATLITTLALGEFDEEPTKDVLLAKVTALNAGFTADMHALVDVVITAGASATITAKADDETIEGNVTVTFTVKATGGEDQESGQEA</sequence>
<dbReference type="EMBL" id="CP031376">
    <property type="protein sequence ID" value="AXK51228.1"/>
    <property type="molecule type" value="Genomic_DNA"/>
</dbReference>
<dbReference type="KEGG" id="salx:SALLE_v1c05540"/>
<keyword evidence="1" id="KW-0732">Signal</keyword>
<dbReference type="AlphaFoldDB" id="A0A345Z3P9"/>
<evidence type="ECO:0000313" key="3">
    <source>
        <dbReference type="Proteomes" id="UP000254792"/>
    </source>
</evidence>
<evidence type="ECO:0000256" key="1">
    <source>
        <dbReference type="SAM" id="SignalP"/>
    </source>
</evidence>
<accession>A0A345Z3P9</accession>
<name>A0A345Z3P9_9MOLU</name>
<keyword evidence="3" id="KW-1185">Reference proteome</keyword>
<feature type="signal peptide" evidence="1">
    <location>
        <begin position="1"/>
        <end position="22"/>
    </location>
</feature>
<feature type="chain" id="PRO_5016815074" description="Spiralin" evidence="1">
    <location>
        <begin position="23"/>
        <end position="203"/>
    </location>
</feature>
<evidence type="ECO:0008006" key="4">
    <source>
        <dbReference type="Google" id="ProtNLM"/>
    </source>
</evidence>
<evidence type="ECO:0000313" key="2">
    <source>
        <dbReference type="EMBL" id="AXK51228.1"/>
    </source>
</evidence>
<proteinExistence type="predicted"/>